<reference evidence="3" key="1">
    <citation type="submission" date="2021-02" db="EMBL/GenBank/DDBJ databases">
        <authorList>
            <person name="Nowell W R."/>
        </authorList>
    </citation>
    <scope>NUCLEOTIDE SEQUENCE</scope>
</reference>
<evidence type="ECO:0000313" key="4">
    <source>
        <dbReference type="EMBL" id="CAF3958695.1"/>
    </source>
</evidence>
<name>A0A815GCG8_9BILA</name>
<dbReference type="EMBL" id="CAJNOQ010014244">
    <property type="protein sequence ID" value="CAF1337799.1"/>
    <property type="molecule type" value="Genomic_DNA"/>
</dbReference>
<dbReference type="Proteomes" id="UP000677228">
    <property type="component" value="Unassembled WGS sequence"/>
</dbReference>
<dbReference type="Proteomes" id="UP000681722">
    <property type="component" value="Unassembled WGS sequence"/>
</dbReference>
<dbReference type="EMBL" id="CAJOBA010031274">
    <property type="protein sequence ID" value="CAF3958695.1"/>
    <property type="molecule type" value="Genomic_DNA"/>
</dbReference>
<dbReference type="EMBL" id="CAJNOK010011908">
    <property type="protein sequence ID" value="CAF1151387.1"/>
    <property type="molecule type" value="Genomic_DNA"/>
</dbReference>
<comment type="caution">
    <text evidence="3">The sequence shown here is derived from an EMBL/GenBank/DDBJ whole genome shotgun (WGS) entry which is preliminary data.</text>
</comment>
<feature type="compositionally biased region" description="Basic and acidic residues" evidence="1">
    <location>
        <begin position="1"/>
        <end position="14"/>
    </location>
</feature>
<keyword evidence="6" id="KW-1185">Reference proteome</keyword>
<dbReference type="AlphaFoldDB" id="A0A815GCG8"/>
<evidence type="ECO:0000313" key="2">
    <source>
        <dbReference type="EMBL" id="CAF1151387.1"/>
    </source>
</evidence>
<proteinExistence type="predicted"/>
<evidence type="ECO:0000256" key="1">
    <source>
        <dbReference type="SAM" id="MobiDB-lite"/>
    </source>
</evidence>
<evidence type="ECO:0000313" key="5">
    <source>
        <dbReference type="EMBL" id="CAF4196488.1"/>
    </source>
</evidence>
<organism evidence="3 6">
    <name type="scientific">Didymodactylos carnosus</name>
    <dbReference type="NCBI Taxonomy" id="1234261"/>
    <lineage>
        <taxon>Eukaryota</taxon>
        <taxon>Metazoa</taxon>
        <taxon>Spiralia</taxon>
        <taxon>Gnathifera</taxon>
        <taxon>Rotifera</taxon>
        <taxon>Eurotatoria</taxon>
        <taxon>Bdelloidea</taxon>
        <taxon>Philodinida</taxon>
        <taxon>Philodinidae</taxon>
        <taxon>Didymodactylos</taxon>
    </lineage>
</organism>
<evidence type="ECO:0000313" key="6">
    <source>
        <dbReference type="Proteomes" id="UP000663829"/>
    </source>
</evidence>
<dbReference type="Proteomes" id="UP000663829">
    <property type="component" value="Unassembled WGS sequence"/>
</dbReference>
<dbReference type="Proteomes" id="UP000682733">
    <property type="component" value="Unassembled WGS sequence"/>
</dbReference>
<evidence type="ECO:0000313" key="3">
    <source>
        <dbReference type="EMBL" id="CAF1337799.1"/>
    </source>
</evidence>
<accession>A0A815GCG8</accession>
<feature type="region of interest" description="Disordered" evidence="1">
    <location>
        <begin position="1"/>
        <end position="61"/>
    </location>
</feature>
<feature type="compositionally biased region" description="Basic and acidic residues" evidence="1">
    <location>
        <begin position="24"/>
        <end position="37"/>
    </location>
</feature>
<dbReference type="EMBL" id="CAJOBC010056981">
    <property type="protein sequence ID" value="CAF4196488.1"/>
    <property type="molecule type" value="Genomic_DNA"/>
</dbReference>
<gene>
    <name evidence="3" type="ORF">GPM918_LOCUS30278</name>
    <name evidence="2" type="ORF">OVA965_LOCUS21620</name>
    <name evidence="5" type="ORF">SRO942_LOCUS30889</name>
    <name evidence="4" type="ORF">TMI583_LOCUS22316</name>
</gene>
<protein>
    <submittedName>
        <fullName evidence="3">Uncharacterized protein</fullName>
    </submittedName>
</protein>
<sequence length="132" mass="15163">MINGFFEDRTDTKSKINSQKRRNAHSERKQFLDHLSEEAAADTNPPAKKQRYSLGNRRTKDNTSILEDTLDDDFIMTSTVRGSARIHISAVRSKALKNKIMVESSDSDYDDEDENAWTKIPIIEKTKRCLLT</sequence>